<evidence type="ECO:0000313" key="4">
    <source>
        <dbReference type="Proteomes" id="UP000029060"/>
    </source>
</evidence>
<reference evidence="3 4" key="1">
    <citation type="submission" date="2014-03" db="EMBL/GenBank/DDBJ databases">
        <title>Genomics of Bifidobacteria.</title>
        <authorList>
            <person name="Ventura M."/>
            <person name="Milani C."/>
            <person name="Lugli G.A."/>
        </authorList>
    </citation>
    <scope>NUCLEOTIDE SEQUENCE [LARGE SCALE GENOMIC DNA]</scope>
    <source>
        <strain evidence="3 4">LMG 11341</strain>
    </source>
</reference>
<feature type="transmembrane region" description="Helical" evidence="1">
    <location>
        <begin position="389"/>
        <end position="410"/>
    </location>
</feature>
<dbReference type="eggNOG" id="ENOG5033Z5Y">
    <property type="taxonomic scope" value="Bacteria"/>
</dbReference>
<feature type="domain" description="Acyltransferase 3" evidence="2">
    <location>
        <begin position="12"/>
        <end position="387"/>
    </location>
</feature>
<dbReference type="AlphaFoldDB" id="A0A087BF60"/>
<feature type="transmembrane region" description="Helical" evidence="1">
    <location>
        <begin position="339"/>
        <end position="360"/>
    </location>
</feature>
<comment type="caution">
    <text evidence="3">The sequence shown here is derived from an EMBL/GenBank/DDBJ whole genome shotgun (WGS) entry which is preliminary data.</text>
</comment>
<evidence type="ECO:0000259" key="2">
    <source>
        <dbReference type="Pfam" id="PF01757"/>
    </source>
</evidence>
<keyword evidence="1" id="KW-0472">Membrane</keyword>
<keyword evidence="4" id="KW-1185">Reference proteome</keyword>
<dbReference type="InterPro" id="IPR002656">
    <property type="entry name" value="Acyl_transf_3_dom"/>
</dbReference>
<name>A0A087BF60_9BIFI</name>
<feature type="transmembrane region" description="Helical" evidence="1">
    <location>
        <begin position="294"/>
        <end position="318"/>
    </location>
</feature>
<feature type="transmembrane region" description="Helical" evidence="1">
    <location>
        <begin position="153"/>
        <end position="170"/>
    </location>
</feature>
<dbReference type="GO" id="GO:0016747">
    <property type="term" value="F:acyltransferase activity, transferring groups other than amino-acyl groups"/>
    <property type="evidence" value="ECO:0007669"/>
    <property type="project" value="InterPro"/>
</dbReference>
<protein>
    <recommendedName>
        <fullName evidence="2">Acyltransferase 3 domain-containing protein</fullName>
    </recommendedName>
</protein>
<feature type="transmembrane region" description="Helical" evidence="1">
    <location>
        <begin position="268"/>
        <end position="288"/>
    </location>
</feature>
<sequence>MPAASGGKRLVSVEVLRLLAIVCIAVFHAFLQQYVQAIWMGPQLSAADAANPVSALAASRGAMWIVAMIMYCGACGNHIFFMISGFFLIPRMCVACRSDGYWKRQLRSTGRRVAMILATVVFYLLLIMAAGRMLAWERNAGGQSNLIYELEFVWLYLVFVALAPVIAWVMGRVGIRASAVLAGIMLVAVYALNIYVACTWQAQYGHRSLLDWRKQMSAVSYIASFILAGLLGWALREVNDRSTSGRSVSGRSESRRPTARPLWAKRRFWTRGIVILIVAACAITGAMAMRPTYVALYALSFKSTSLISFALAVCALMAAACPPRHTHGRGVSARVESAVAALASGILGFYVVQTLARVLWEAVDARFLQPLLVGAAALPAGSMSAFLGLLRWIALGAVCSLAYVVVICLFDRFVRRPLLRAVHLSK</sequence>
<gene>
    <name evidence="3" type="ORF">BMERY_1750</name>
</gene>
<keyword evidence="1" id="KW-1133">Transmembrane helix</keyword>
<evidence type="ECO:0000256" key="1">
    <source>
        <dbReference type="SAM" id="Phobius"/>
    </source>
</evidence>
<accession>A0A087BF60</accession>
<feature type="transmembrane region" description="Helical" evidence="1">
    <location>
        <begin position="113"/>
        <end position="133"/>
    </location>
</feature>
<dbReference type="Proteomes" id="UP000029060">
    <property type="component" value="Unassembled WGS sequence"/>
</dbReference>
<dbReference type="Pfam" id="PF01757">
    <property type="entry name" value="Acyl_transf_3"/>
    <property type="match status" value="1"/>
</dbReference>
<feature type="transmembrane region" description="Helical" evidence="1">
    <location>
        <begin position="62"/>
        <end position="89"/>
    </location>
</feature>
<proteinExistence type="predicted"/>
<organism evidence="3 4">
    <name type="scientific">Bifidobacterium merycicum</name>
    <dbReference type="NCBI Taxonomy" id="78345"/>
    <lineage>
        <taxon>Bacteria</taxon>
        <taxon>Bacillati</taxon>
        <taxon>Actinomycetota</taxon>
        <taxon>Actinomycetes</taxon>
        <taxon>Bifidobacteriales</taxon>
        <taxon>Bifidobacteriaceae</taxon>
        <taxon>Bifidobacterium</taxon>
    </lineage>
</organism>
<evidence type="ECO:0000313" key="3">
    <source>
        <dbReference type="EMBL" id="KFI69660.1"/>
    </source>
</evidence>
<feature type="transmembrane region" description="Helical" evidence="1">
    <location>
        <begin position="177"/>
        <end position="196"/>
    </location>
</feature>
<keyword evidence="1" id="KW-0812">Transmembrane</keyword>
<feature type="transmembrane region" description="Helical" evidence="1">
    <location>
        <begin position="15"/>
        <end position="35"/>
    </location>
</feature>
<dbReference type="EMBL" id="JGZC01000008">
    <property type="protein sequence ID" value="KFI69660.1"/>
    <property type="molecule type" value="Genomic_DNA"/>
</dbReference>
<feature type="transmembrane region" description="Helical" evidence="1">
    <location>
        <begin position="216"/>
        <end position="235"/>
    </location>
</feature>